<evidence type="ECO:0000313" key="13">
    <source>
        <dbReference type="Proteomes" id="UP000001307"/>
    </source>
</evidence>
<evidence type="ECO:0000313" key="12">
    <source>
        <dbReference type="EMBL" id="CBY07611.1"/>
    </source>
</evidence>
<dbReference type="GO" id="GO:0005759">
    <property type="term" value="C:mitochondrial matrix"/>
    <property type="evidence" value="ECO:0007669"/>
    <property type="project" value="UniProtKB-SubCell"/>
</dbReference>
<dbReference type="EC" id="1.15.1.1" evidence="9"/>
<dbReference type="PRINTS" id="PR01703">
    <property type="entry name" value="MNSODISMTASE"/>
</dbReference>
<dbReference type="AlphaFoldDB" id="E4X642"/>
<evidence type="ECO:0000256" key="5">
    <source>
        <dbReference type="ARBA" id="ARBA00022723"/>
    </source>
</evidence>
<evidence type="ECO:0000256" key="2">
    <source>
        <dbReference type="ARBA" id="ARBA00004305"/>
    </source>
</evidence>
<organism evidence="12">
    <name type="scientific">Oikopleura dioica</name>
    <name type="common">Tunicate</name>
    <dbReference type="NCBI Taxonomy" id="34765"/>
    <lineage>
        <taxon>Eukaryota</taxon>
        <taxon>Metazoa</taxon>
        <taxon>Chordata</taxon>
        <taxon>Tunicata</taxon>
        <taxon>Appendicularia</taxon>
        <taxon>Copelata</taxon>
        <taxon>Oikopleuridae</taxon>
        <taxon>Oikopleura</taxon>
    </lineage>
</organism>
<dbReference type="Gene3D" id="1.10.287.990">
    <property type="entry name" value="Fe,Mn superoxide dismutase (SOD) domain"/>
    <property type="match status" value="1"/>
</dbReference>
<comment type="catalytic activity">
    <reaction evidence="8 9">
        <text>2 superoxide + 2 H(+) = H2O2 + O2</text>
        <dbReference type="Rhea" id="RHEA:20696"/>
        <dbReference type="ChEBI" id="CHEBI:15378"/>
        <dbReference type="ChEBI" id="CHEBI:15379"/>
        <dbReference type="ChEBI" id="CHEBI:16240"/>
        <dbReference type="ChEBI" id="CHEBI:18421"/>
        <dbReference type="EC" id="1.15.1.1"/>
    </reaction>
</comment>
<evidence type="ECO:0000256" key="3">
    <source>
        <dbReference type="ARBA" id="ARBA00008714"/>
    </source>
</evidence>
<evidence type="ECO:0000259" key="11">
    <source>
        <dbReference type="Pfam" id="PF02777"/>
    </source>
</evidence>
<keyword evidence="6 9" id="KW-0560">Oxidoreductase</keyword>
<evidence type="ECO:0000256" key="1">
    <source>
        <dbReference type="ARBA" id="ARBA00002170"/>
    </source>
</evidence>
<gene>
    <name evidence="12" type="ORF">GSOID_T00002599001</name>
</gene>
<evidence type="ECO:0000256" key="4">
    <source>
        <dbReference type="ARBA" id="ARBA00011881"/>
    </source>
</evidence>
<comment type="function">
    <text evidence="9">Destroys radicals which are normally produced within the cells and which are toxic to biological systems.</text>
</comment>
<dbReference type="InParanoid" id="E4X642"/>
<dbReference type="FunFam" id="1.10.287.990:FF:000001">
    <property type="entry name" value="Superoxide dismutase"/>
    <property type="match status" value="1"/>
</dbReference>
<dbReference type="PANTHER" id="PTHR11404:SF6">
    <property type="entry name" value="SUPEROXIDE DISMUTASE [MN], MITOCHONDRIAL"/>
    <property type="match status" value="1"/>
</dbReference>
<dbReference type="PANTHER" id="PTHR11404">
    <property type="entry name" value="SUPEROXIDE DISMUTASE 2"/>
    <property type="match status" value="1"/>
</dbReference>
<evidence type="ECO:0000259" key="10">
    <source>
        <dbReference type="Pfam" id="PF00081"/>
    </source>
</evidence>
<name>E4X642_OIKDI</name>
<evidence type="ECO:0000256" key="8">
    <source>
        <dbReference type="ARBA" id="ARBA00049204"/>
    </source>
</evidence>
<reference evidence="12" key="1">
    <citation type="journal article" date="2010" name="Science">
        <title>Plasticity of animal genome architecture unmasked by rapid evolution of a pelagic tunicate.</title>
        <authorList>
            <person name="Denoeud F."/>
            <person name="Henriet S."/>
            <person name="Mungpakdee S."/>
            <person name="Aury J.M."/>
            <person name="Da Silva C."/>
            <person name="Brinkmann H."/>
            <person name="Mikhaleva J."/>
            <person name="Olsen L.C."/>
            <person name="Jubin C."/>
            <person name="Canestro C."/>
            <person name="Bouquet J.M."/>
            <person name="Danks G."/>
            <person name="Poulain J."/>
            <person name="Campsteijn C."/>
            <person name="Adamski M."/>
            <person name="Cross I."/>
            <person name="Yadetie F."/>
            <person name="Muffato M."/>
            <person name="Louis A."/>
            <person name="Butcher S."/>
            <person name="Tsagkogeorga G."/>
            <person name="Konrad A."/>
            <person name="Singh S."/>
            <person name="Jensen M.F."/>
            <person name="Cong E.H."/>
            <person name="Eikeseth-Otteraa H."/>
            <person name="Noel B."/>
            <person name="Anthouard V."/>
            <person name="Porcel B.M."/>
            <person name="Kachouri-Lafond R."/>
            <person name="Nishino A."/>
            <person name="Ugolini M."/>
            <person name="Chourrout P."/>
            <person name="Nishida H."/>
            <person name="Aasland R."/>
            <person name="Huzurbazar S."/>
            <person name="Westhof E."/>
            <person name="Delsuc F."/>
            <person name="Lehrach H."/>
            <person name="Reinhardt R."/>
            <person name="Weissenbach J."/>
            <person name="Roy S.W."/>
            <person name="Artiguenave F."/>
            <person name="Postlethwait J.H."/>
            <person name="Manak J.R."/>
            <person name="Thompson E.M."/>
            <person name="Jaillon O."/>
            <person name="Du Pasquier L."/>
            <person name="Boudinot P."/>
            <person name="Liberles D.A."/>
            <person name="Volff J.N."/>
            <person name="Philippe H."/>
            <person name="Lenhard B."/>
            <person name="Roest Crollius H."/>
            <person name="Wincker P."/>
            <person name="Chourrout D."/>
        </authorList>
    </citation>
    <scope>NUCLEOTIDE SEQUENCE [LARGE SCALE GENOMIC DNA]</scope>
</reference>
<dbReference type="InterPro" id="IPR036314">
    <property type="entry name" value="SOD_C_sf"/>
</dbReference>
<dbReference type="InterPro" id="IPR001189">
    <property type="entry name" value="Mn/Fe_SOD"/>
</dbReference>
<keyword evidence="7" id="KW-0464">Manganese</keyword>
<sequence length="259" mass="29071">MVSRPGFWSLRRKRKNAVKSQTDGPVQSGACWKCEENNEYSDPKTSQDSYISALEAKLAEATGIQINQLSNAALEESEIQKQTEYIKNIIISDGKAQQGIENPIIGKTLKSIYAETDETYKYEIVARLPELKYEYDALEPTISKEIMKIHHSKHHQGYITNLNKAVEKLNAARRADDVSSINKLSEAIVFNGGGHINHSIFWTILSPTCGGEPTNDLASQIRLDFGSFEDFKKNMIERSSAVKGSGWGWLGWNRKTSKL</sequence>
<dbReference type="Pfam" id="PF02777">
    <property type="entry name" value="Sod_Fe_C"/>
    <property type="match status" value="1"/>
</dbReference>
<dbReference type="Gene3D" id="3.55.40.20">
    <property type="entry name" value="Iron/manganese superoxide dismutase, C-terminal domain"/>
    <property type="match status" value="1"/>
</dbReference>
<dbReference type="SUPFAM" id="SSF54719">
    <property type="entry name" value="Fe,Mn superoxide dismutase (SOD), C-terminal domain"/>
    <property type="match status" value="1"/>
</dbReference>
<dbReference type="InterPro" id="IPR050265">
    <property type="entry name" value="Fe/Mn_Superoxide_Dismutase"/>
</dbReference>
<dbReference type="InterPro" id="IPR019831">
    <property type="entry name" value="Mn/Fe_SOD_N"/>
</dbReference>
<dbReference type="GO" id="GO:0004784">
    <property type="term" value="F:superoxide dismutase activity"/>
    <property type="evidence" value="ECO:0007669"/>
    <property type="project" value="UniProtKB-EC"/>
</dbReference>
<keyword evidence="13" id="KW-1185">Reference proteome</keyword>
<evidence type="ECO:0000256" key="7">
    <source>
        <dbReference type="ARBA" id="ARBA00023211"/>
    </source>
</evidence>
<comment type="subunit">
    <text evidence="4">Homotetramer.</text>
</comment>
<dbReference type="InterPro" id="IPR036324">
    <property type="entry name" value="Mn/Fe_SOD_N_sf"/>
</dbReference>
<dbReference type="EMBL" id="FN653026">
    <property type="protein sequence ID" value="CBY07611.1"/>
    <property type="molecule type" value="Genomic_DNA"/>
</dbReference>
<keyword evidence="5 9" id="KW-0479">Metal-binding</keyword>
<evidence type="ECO:0000256" key="6">
    <source>
        <dbReference type="ARBA" id="ARBA00023002"/>
    </source>
</evidence>
<feature type="domain" description="Manganese/iron superoxide dismutase C-terminal" evidence="11">
    <location>
        <begin position="213"/>
        <end position="257"/>
    </location>
</feature>
<protein>
    <recommendedName>
        <fullName evidence="9">Superoxide dismutase</fullName>
        <ecNumber evidence="9">1.15.1.1</ecNumber>
    </recommendedName>
</protein>
<comment type="subcellular location">
    <subcellularLocation>
        <location evidence="2">Mitochondrion matrix</location>
    </subcellularLocation>
</comment>
<comment type="similarity">
    <text evidence="3 9">Belongs to the iron/manganese superoxide dismutase family.</text>
</comment>
<dbReference type="InterPro" id="IPR019832">
    <property type="entry name" value="Mn/Fe_SOD_C"/>
</dbReference>
<proteinExistence type="inferred from homology"/>
<evidence type="ECO:0000256" key="9">
    <source>
        <dbReference type="RuleBase" id="RU000414"/>
    </source>
</evidence>
<accession>E4X642</accession>
<feature type="domain" description="Manganese/iron superoxide dismutase N-terminal" evidence="10">
    <location>
        <begin position="128"/>
        <end position="206"/>
    </location>
</feature>
<comment type="function">
    <text evidence="1">Destroys superoxide anion radicals which are normally produced within the cells and which are toxic to biological systems.</text>
</comment>
<dbReference type="Pfam" id="PF00081">
    <property type="entry name" value="Sod_Fe_N"/>
    <property type="match status" value="1"/>
</dbReference>
<dbReference type="OrthoDB" id="239262at2759"/>
<dbReference type="GO" id="GO:0030145">
    <property type="term" value="F:manganese ion binding"/>
    <property type="evidence" value="ECO:0007669"/>
    <property type="project" value="TreeGrafter"/>
</dbReference>
<dbReference type="SUPFAM" id="SSF46609">
    <property type="entry name" value="Fe,Mn superoxide dismutase (SOD), N-terminal domain"/>
    <property type="match status" value="1"/>
</dbReference>
<dbReference type="Proteomes" id="UP000001307">
    <property type="component" value="Unassembled WGS sequence"/>
</dbReference>